<feature type="transmembrane region" description="Helical" evidence="7">
    <location>
        <begin position="109"/>
        <end position="132"/>
    </location>
</feature>
<evidence type="ECO:0000256" key="2">
    <source>
        <dbReference type="ARBA" id="ARBA00022448"/>
    </source>
</evidence>
<dbReference type="InterPro" id="IPR035906">
    <property type="entry name" value="MetI-like_sf"/>
</dbReference>
<feature type="transmembrane region" description="Helical" evidence="7">
    <location>
        <begin position="258"/>
        <end position="278"/>
    </location>
</feature>
<keyword evidence="3" id="KW-1003">Cell membrane</keyword>
<evidence type="ECO:0000256" key="5">
    <source>
        <dbReference type="ARBA" id="ARBA00022989"/>
    </source>
</evidence>
<feature type="transmembrane region" description="Helical" evidence="7">
    <location>
        <begin position="14"/>
        <end position="32"/>
    </location>
</feature>
<evidence type="ECO:0000313" key="9">
    <source>
        <dbReference type="EMBL" id="HJC63061.1"/>
    </source>
</evidence>
<evidence type="ECO:0000256" key="6">
    <source>
        <dbReference type="ARBA" id="ARBA00023136"/>
    </source>
</evidence>
<accession>A0A9D2PM80</accession>
<keyword evidence="2 7" id="KW-0813">Transport</keyword>
<organism evidence="9 10">
    <name type="scientific">Candidatus Blautia merdavium</name>
    <dbReference type="NCBI Taxonomy" id="2838494"/>
    <lineage>
        <taxon>Bacteria</taxon>
        <taxon>Bacillati</taxon>
        <taxon>Bacillota</taxon>
        <taxon>Clostridia</taxon>
        <taxon>Lachnospirales</taxon>
        <taxon>Lachnospiraceae</taxon>
        <taxon>Blautia</taxon>
    </lineage>
</organism>
<gene>
    <name evidence="9" type="ORF">H9753_05520</name>
</gene>
<sequence>MNQRHKIFRTIEPYLYLIPALVFFALFVFWPFGKTLRLSFSMTTPLGEVAKYVGIDNYVQIFSDKDFLKSLLISFEFAAMMVVFSISIGFILAIVSNEKIHGKSIFRTIYALPMAISAAAASVVFMFIFHSSLGILNKFLGTNIGWLTDPKWALISVTIVSVWMNIGMNYIYLTAALQGVPQELYESAAMEGAGFFQKHKSVTIPCISPTLFFLLIINVINALQAYAQFKMMTQGGPSNSTNVIVYEIYQEAFINSRFGVACAESIVLFVILIILTALQFKLEKKVTY</sequence>
<feature type="domain" description="ABC transmembrane type-1" evidence="8">
    <location>
        <begin position="71"/>
        <end position="279"/>
    </location>
</feature>
<keyword evidence="6 7" id="KW-0472">Membrane</keyword>
<reference evidence="9" key="1">
    <citation type="journal article" date="2021" name="PeerJ">
        <title>Extensive microbial diversity within the chicken gut microbiome revealed by metagenomics and culture.</title>
        <authorList>
            <person name="Gilroy R."/>
            <person name="Ravi A."/>
            <person name="Getino M."/>
            <person name="Pursley I."/>
            <person name="Horton D.L."/>
            <person name="Alikhan N.F."/>
            <person name="Baker D."/>
            <person name="Gharbi K."/>
            <person name="Hall N."/>
            <person name="Watson M."/>
            <person name="Adriaenssens E.M."/>
            <person name="Foster-Nyarko E."/>
            <person name="Jarju S."/>
            <person name="Secka A."/>
            <person name="Antonio M."/>
            <person name="Oren A."/>
            <person name="Chaudhuri R.R."/>
            <person name="La Ragione R."/>
            <person name="Hildebrand F."/>
            <person name="Pallen M.J."/>
        </authorList>
    </citation>
    <scope>NUCLEOTIDE SEQUENCE</scope>
    <source>
        <strain evidence="9">ChiBcec2-3848</strain>
    </source>
</reference>
<evidence type="ECO:0000256" key="1">
    <source>
        <dbReference type="ARBA" id="ARBA00004651"/>
    </source>
</evidence>
<comment type="similarity">
    <text evidence="7">Belongs to the binding-protein-dependent transport system permease family.</text>
</comment>
<dbReference type="PANTHER" id="PTHR30193:SF37">
    <property type="entry name" value="INNER MEMBRANE ABC TRANSPORTER PERMEASE PROTEIN YCJO"/>
    <property type="match status" value="1"/>
</dbReference>
<feature type="transmembrane region" description="Helical" evidence="7">
    <location>
        <begin position="206"/>
        <end position="227"/>
    </location>
</feature>
<dbReference type="InterPro" id="IPR000515">
    <property type="entry name" value="MetI-like"/>
</dbReference>
<feature type="transmembrane region" description="Helical" evidence="7">
    <location>
        <begin position="77"/>
        <end position="97"/>
    </location>
</feature>
<dbReference type="Gene3D" id="1.10.3720.10">
    <property type="entry name" value="MetI-like"/>
    <property type="match status" value="1"/>
</dbReference>
<dbReference type="Proteomes" id="UP000823886">
    <property type="component" value="Unassembled WGS sequence"/>
</dbReference>
<dbReference type="InterPro" id="IPR051393">
    <property type="entry name" value="ABC_transporter_permease"/>
</dbReference>
<keyword evidence="4 7" id="KW-0812">Transmembrane</keyword>
<comment type="subcellular location">
    <subcellularLocation>
        <location evidence="1 7">Cell membrane</location>
        <topology evidence="1 7">Multi-pass membrane protein</topology>
    </subcellularLocation>
</comment>
<evidence type="ECO:0000313" key="10">
    <source>
        <dbReference type="Proteomes" id="UP000823886"/>
    </source>
</evidence>
<dbReference type="CDD" id="cd06261">
    <property type="entry name" value="TM_PBP2"/>
    <property type="match status" value="1"/>
</dbReference>
<dbReference type="SUPFAM" id="SSF161098">
    <property type="entry name" value="MetI-like"/>
    <property type="match status" value="1"/>
</dbReference>
<protein>
    <submittedName>
        <fullName evidence="9">Sugar ABC transporter permease</fullName>
    </submittedName>
</protein>
<comment type="caution">
    <text evidence="9">The sequence shown here is derived from an EMBL/GenBank/DDBJ whole genome shotgun (WGS) entry which is preliminary data.</text>
</comment>
<dbReference type="PROSITE" id="PS50928">
    <property type="entry name" value="ABC_TM1"/>
    <property type="match status" value="1"/>
</dbReference>
<dbReference type="GO" id="GO:0005886">
    <property type="term" value="C:plasma membrane"/>
    <property type="evidence" value="ECO:0007669"/>
    <property type="project" value="UniProtKB-SubCell"/>
</dbReference>
<name>A0A9D2PM80_9FIRM</name>
<dbReference type="EMBL" id="DWVZ01000072">
    <property type="protein sequence ID" value="HJC63061.1"/>
    <property type="molecule type" value="Genomic_DNA"/>
</dbReference>
<evidence type="ECO:0000259" key="8">
    <source>
        <dbReference type="PROSITE" id="PS50928"/>
    </source>
</evidence>
<reference evidence="9" key="2">
    <citation type="submission" date="2021-04" db="EMBL/GenBank/DDBJ databases">
        <authorList>
            <person name="Gilroy R."/>
        </authorList>
    </citation>
    <scope>NUCLEOTIDE SEQUENCE</scope>
    <source>
        <strain evidence="9">ChiBcec2-3848</strain>
    </source>
</reference>
<evidence type="ECO:0000256" key="7">
    <source>
        <dbReference type="RuleBase" id="RU363032"/>
    </source>
</evidence>
<dbReference type="GO" id="GO:0055085">
    <property type="term" value="P:transmembrane transport"/>
    <property type="evidence" value="ECO:0007669"/>
    <property type="project" value="InterPro"/>
</dbReference>
<proteinExistence type="inferred from homology"/>
<keyword evidence="5 7" id="KW-1133">Transmembrane helix</keyword>
<dbReference type="PANTHER" id="PTHR30193">
    <property type="entry name" value="ABC TRANSPORTER PERMEASE PROTEIN"/>
    <property type="match status" value="1"/>
</dbReference>
<evidence type="ECO:0000256" key="3">
    <source>
        <dbReference type="ARBA" id="ARBA00022475"/>
    </source>
</evidence>
<dbReference type="AlphaFoldDB" id="A0A9D2PM80"/>
<dbReference type="Pfam" id="PF00528">
    <property type="entry name" value="BPD_transp_1"/>
    <property type="match status" value="1"/>
</dbReference>
<evidence type="ECO:0000256" key="4">
    <source>
        <dbReference type="ARBA" id="ARBA00022692"/>
    </source>
</evidence>